<dbReference type="OrthoDB" id="1729737at2759"/>
<proteinExistence type="predicted"/>
<reference evidence="1 2" key="1">
    <citation type="journal article" date="2016" name="Nat. Commun.">
        <title>Extremotolerant tardigrade genome and improved radiotolerance of human cultured cells by tardigrade-unique protein.</title>
        <authorList>
            <person name="Hashimoto T."/>
            <person name="Horikawa D.D."/>
            <person name="Saito Y."/>
            <person name="Kuwahara H."/>
            <person name="Kozuka-Hata H."/>
            <person name="Shin-I T."/>
            <person name="Minakuchi Y."/>
            <person name="Ohishi K."/>
            <person name="Motoyama A."/>
            <person name="Aizu T."/>
            <person name="Enomoto A."/>
            <person name="Kondo K."/>
            <person name="Tanaka S."/>
            <person name="Hara Y."/>
            <person name="Koshikawa S."/>
            <person name="Sagara H."/>
            <person name="Miura T."/>
            <person name="Yokobori S."/>
            <person name="Miyagawa K."/>
            <person name="Suzuki Y."/>
            <person name="Kubo T."/>
            <person name="Oyama M."/>
            <person name="Kohara Y."/>
            <person name="Fujiyama A."/>
            <person name="Arakawa K."/>
            <person name="Katayama T."/>
            <person name="Toyoda A."/>
            <person name="Kunieda T."/>
        </authorList>
    </citation>
    <scope>NUCLEOTIDE SEQUENCE [LARGE SCALE GENOMIC DNA]</scope>
    <source>
        <strain evidence="1 2">YOKOZUNA-1</strain>
    </source>
</reference>
<comment type="caution">
    <text evidence="1">The sequence shown here is derived from an EMBL/GenBank/DDBJ whole genome shotgun (WGS) entry which is preliminary data.</text>
</comment>
<dbReference type="AlphaFoldDB" id="A0A1D1VT39"/>
<dbReference type="EMBL" id="BDGG01000011">
    <property type="protein sequence ID" value="GAV04712.1"/>
    <property type="molecule type" value="Genomic_DNA"/>
</dbReference>
<sequence length="64" mass="7241">MGHHLNRALQPVITNATILREGVKDVQQVPTKLPPVFQNERLLVMLSLNETPIAPISHLWYSIT</sequence>
<organism evidence="1 2">
    <name type="scientific">Ramazzottius varieornatus</name>
    <name type="common">Water bear</name>
    <name type="synonym">Tardigrade</name>
    <dbReference type="NCBI Taxonomy" id="947166"/>
    <lineage>
        <taxon>Eukaryota</taxon>
        <taxon>Metazoa</taxon>
        <taxon>Ecdysozoa</taxon>
        <taxon>Tardigrada</taxon>
        <taxon>Eutardigrada</taxon>
        <taxon>Parachela</taxon>
        <taxon>Hypsibioidea</taxon>
        <taxon>Ramazzottiidae</taxon>
        <taxon>Ramazzottius</taxon>
    </lineage>
</organism>
<dbReference type="Proteomes" id="UP000186922">
    <property type="component" value="Unassembled WGS sequence"/>
</dbReference>
<evidence type="ECO:0000313" key="2">
    <source>
        <dbReference type="Proteomes" id="UP000186922"/>
    </source>
</evidence>
<protein>
    <submittedName>
        <fullName evidence="1">Uncharacterized protein</fullName>
    </submittedName>
</protein>
<evidence type="ECO:0000313" key="1">
    <source>
        <dbReference type="EMBL" id="GAV04712.1"/>
    </source>
</evidence>
<keyword evidence="2" id="KW-1185">Reference proteome</keyword>
<accession>A0A1D1VT39</accession>
<gene>
    <name evidence="1" type="primary">RvY_14947-1</name>
    <name evidence="1" type="synonym">RvY_14947.1</name>
    <name evidence="1" type="ORF">RvY_14947</name>
</gene>
<name>A0A1D1VT39_RAMVA</name>